<feature type="compositionally biased region" description="Basic and acidic residues" evidence="2">
    <location>
        <begin position="262"/>
        <end position="277"/>
    </location>
</feature>
<dbReference type="EMBL" id="AFNW01000075">
    <property type="protein sequence ID" value="EKJ76344.1"/>
    <property type="molecule type" value="Genomic_DNA"/>
</dbReference>
<feature type="region of interest" description="Disordered" evidence="2">
    <location>
        <begin position="103"/>
        <end position="329"/>
    </location>
</feature>
<organism evidence="3 4">
    <name type="scientific">Fusarium pseudograminearum (strain CS3096)</name>
    <name type="common">Wheat and barley crown-rot fungus</name>
    <dbReference type="NCBI Taxonomy" id="1028729"/>
    <lineage>
        <taxon>Eukaryota</taxon>
        <taxon>Fungi</taxon>
        <taxon>Dikarya</taxon>
        <taxon>Ascomycota</taxon>
        <taxon>Pezizomycotina</taxon>
        <taxon>Sordariomycetes</taxon>
        <taxon>Hypocreomycetidae</taxon>
        <taxon>Hypocreales</taxon>
        <taxon>Nectriaceae</taxon>
        <taxon>Fusarium</taxon>
    </lineage>
</organism>
<dbReference type="AlphaFoldDB" id="K3VNF2"/>
<feature type="compositionally biased region" description="Acidic residues" evidence="2">
    <location>
        <begin position="195"/>
        <end position="217"/>
    </location>
</feature>
<dbReference type="KEGG" id="fpu:FPSE_03480"/>
<evidence type="ECO:0000313" key="4">
    <source>
        <dbReference type="Proteomes" id="UP000007978"/>
    </source>
</evidence>
<dbReference type="RefSeq" id="XP_009254874.1">
    <property type="nucleotide sequence ID" value="XM_009256599.1"/>
</dbReference>
<dbReference type="HOGENOM" id="CLU_589295_0_0_1"/>
<sequence length="547" mass="61594">MVTHEEEADTTLRALPTTAQRSAALKIHRLTGQFPWEIVDFCTETKWDVKLLEKFILLILNCFAGKLSRADVKRLRSAIYQQIEPKPFAKRMCLSQTDIQGAQRELKRSALQQSHPEKDETASKDPANQRKRSLSSSISSAAKRVRIQEQDDPPAFSTRSYKRSNGDPISTKPAESKSPAKFQRSPIGNNRVDTTDDEEDEEGEGDDDDDDDEEEEKENDKETQQDGDVIETDQNDNDKAKQNLEVIEVHDSSEETLDLDQDQDHVQDSSPEHRDVEEPAVGSEDIPIGHGEVEQPIIEPNPPSQATACSTPVPKPSSQATTYSTLAPRPSDGKVLVAQLSMSDKDIADIFRRNISFIATRLQSANDKRLKDVETEYELCVRKRQKAFDATVVLIRQLGQLSSERAKIEQDLKKVDFTVEKTTASLVAYQELQAAGGGMRQISDMLDAALREAISERVRAVETCSTHDLRINNTIKERDEAKASVTRLDADLKEISQRRMKLQRSGEHTFQCNIRMSIDARDEDGHLFEDLTFPLEAIAREQESPLH</sequence>
<keyword evidence="4" id="KW-1185">Reference proteome</keyword>
<feature type="compositionally biased region" description="Polar residues" evidence="2">
    <location>
        <begin position="304"/>
        <end position="325"/>
    </location>
</feature>
<keyword evidence="1" id="KW-0175">Coiled coil</keyword>
<name>K3VNF2_FUSPC</name>
<feature type="compositionally biased region" description="Basic and acidic residues" evidence="2">
    <location>
        <begin position="236"/>
        <end position="253"/>
    </location>
</feature>
<dbReference type="OrthoDB" id="5061200at2759"/>
<evidence type="ECO:0000256" key="1">
    <source>
        <dbReference type="SAM" id="Coils"/>
    </source>
</evidence>
<accession>K3VNF2</accession>
<comment type="caution">
    <text evidence="3">The sequence shown here is derived from an EMBL/GenBank/DDBJ whole genome shotgun (WGS) entry which is preliminary data.</text>
</comment>
<feature type="coiled-coil region" evidence="1">
    <location>
        <begin position="478"/>
        <end position="505"/>
    </location>
</feature>
<dbReference type="GeneID" id="20362099"/>
<protein>
    <submittedName>
        <fullName evidence="3">Uncharacterized protein</fullName>
    </submittedName>
</protein>
<proteinExistence type="predicted"/>
<gene>
    <name evidence="3" type="ORF">FPSE_03480</name>
</gene>
<evidence type="ECO:0000313" key="3">
    <source>
        <dbReference type="EMBL" id="EKJ76344.1"/>
    </source>
</evidence>
<dbReference type="Proteomes" id="UP000007978">
    <property type="component" value="Chromosome 2"/>
</dbReference>
<evidence type="ECO:0000256" key="2">
    <source>
        <dbReference type="SAM" id="MobiDB-lite"/>
    </source>
</evidence>
<reference evidence="3 4" key="1">
    <citation type="journal article" date="2012" name="PLoS Pathog.">
        <title>Comparative pathogenomics reveals horizontally acquired novel virulence genes in fungi infecting cereal hosts.</title>
        <authorList>
            <person name="Gardiner D.M."/>
            <person name="McDonald M.C."/>
            <person name="Covarelli L."/>
            <person name="Solomon P.S."/>
            <person name="Rusu A.G."/>
            <person name="Marshall M."/>
            <person name="Kazan K."/>
            <person name="Chakraborty S."/>
            <person name="McDonald B.A."/>
            <person name="Manners J.M."/>
        </authorList>
    </citation>
    <scope>NUCLEOTIDE SEQUENCE [LARGE SCALE GENOMIC DNA]</scope>
    <source>
        <strain evidence="3 4">CS3096</strain>
    </source>
</reference>